<dbReference type="OrthoDB" id="5982361at2759"/>
<name>A0A7D9DZ90_PARCT</name>
<dbReference type="AlphaFoldDB" id="A0A7D9DZ90"/>
<evidence type="ECO:0000313" key="3">
    <source>
        <dbReference type="Proteomes" id="UP001152795"/>
    </source>
</evidence>
<dbReference type="EMBL" id="CACRXK020003161">
    <property type="protein sequence ID" value="CAB3997680.1"/>
    <property type="molecule type" value="Genomic_DNA"/>
</dbReference>
<evidence type="ECO:0000313" key="2">
    <source>
        <dbReference type="EMBL" id="CAB3997680.1"/>
    </source>
</evidence>
<sequence length="487" mass="56562">MKTSPDAHTRQLNFLCSLYQLDQLINKPTRETNTSATLIGLVLTNAKENISTSGVIDLGMSDHSLIYVVRKFTLPKLKPNVKEVRDYKHFNAEYFIGDLTRMPWHVINQYNNPNECWRVWKSFFNEILNIHAPIRHKRVKGNSVPWITPEIKCMMRNRDYHKKYAIKHSSQPHWESFQFLRNKVNVEMRSVKSKYFHDKITDCSVMNDPKKTWKLINSLLGKNNNSNNVNELLVDSTNVDNQPINYNINQSLDTFFKVSPISVDSVASTLRGLKACKATGLDKIPAEILKLSANIIAPSLTFIFNLSLATGVYIDEWKRARVTPIFKSGDKRQCENYRPISILPVVSKAFEKEVFRQVYRYLSESSLLSKFQSGFRPKHSTVTALIQMCDEWLENMDNGKLNGVVFIDIKKAFDSINHRILLNKMNEQFGIFGVELKWFESYLTNREQQCVLMENYLVIKLSPVECPRDLYWDHCCSYYILMICPIV</sequence>
<proteinExistence type="predicted"/>
<reference evidence="2" key="1">
    <citation type="submission" date="2020-04" db="EMBL/GenBank/DDBJ databases">
        <authorList>
            <person name="Alioto T."/>
            <person name="Alioto T."/>
            <person name="Gomez Garrido J."/>
        </authorList>
    </citation>
    <scope>NUCLEOTIDE SEQUENCE</scope>
    <source>
        <strain evidence="2">A484AB</strain>
    </source>
</reference>
<dbReference type="PANTHER" id="PTHR47510:SF3">
    <property type="entry name" value="ENDO_EXONUCLEASE_PHOSPHATASE DOMAIN-CONTAINING PROTEIN"/>
    <property type="match status" value="1"/>
</dbReference>
<accession>A0A7D9DZ90</accession>
<dbReference type="InterPro" id="IPR043502">
    <property type="entry name" value="DNA/RNA_pol_sf"/>
</dbReference>
<dbReference type="PANTHER" id="PTHR47510">
    <property type="entry name" value="REVERSE TRANSCRIPTASE DOMAIN-CONTAINING PROTEIN"/>
    <property type="match status" value="1"/>
</dbReference>
<comment type="caution">
    <text evidence="2">The sequence shown here is derived from an EMBL/GenBank/DDBJ whole genome shotgun (WGS) entry which is preliminary data.</text>
</comment>
<keyword evidence="3" id="KW-1185">Reference proteome</keyword>
<organism evidence="2 3">
    <name type="scientific">Paramuricea clavata</name>
    <name type="common">Red gorgonian</name>
    <name type="synonym">Violescent sea-whip</name>
    <dbReference type="NCBI Taxonomy" id="317549"/>
    <lineage>
        <taxon>Eukaryota</taxon>
        <taxon>Metazoa</taxon>
        <taxon>Cnidaria</taxon>
        <taxon>Anthozoa</taxon>
        <taxon>Octocorallia</taxon>
        <taxon>Malacalcyonacea</taxon>
        <taxon>Plexauridae</taxon>
        <taxon>Paramuricea</taxon>
    </lineage>
</organism>
<dbReference type="InterPro" id="IPR000477">
    <property type="entry name" value="RT_dom"/>
</dbReference>
<feature type="domain" description="Reverse transcriptase" evidence="1">
    <location>
        <begin position="331"/>
        <end position="443"/>
    </location>
</feature>
<gene>
    <name evidence="2" type="ORF">PACLA_8A002108</name>
</gene>
<dbReference type="Proteomes" id="UP001152795">
    <property type="component" value="Unassembled WGS sequence"/>
</dbReference>
<dbReference type="CDD" id="cd01650">
    <property type="entry name" value="RT_nLTR_like"/>
    <property type="match status" value="1"/>
</dbReference>
<protein>
    <recommendedName>
        <fullName evidence="1">Reverse transcriptase domain-containing protein</fullName>
    </recommendedName>
</protein>
<dbReference type="Pfam" id="PF00078">
    <property type="entry name" value="RVT_1"/>
    <property type="match status" value="1"/>
</dbReference>
<dbReference type="SUPFAM" id="SSF56672">
    <property type="entry name" value="DNA/RNA polymerases"/>
    <property type="match status" value="1"/>
</dbReference>
<evidence type="ECO:0000259" key="1">
    <source>
        <dbReference type="Pfam" id="PF00078"/>
    </source>
</evidence>